<keyword evidence="1" id="KW-0812">Transmembrane</keyword>
<proteinExistence type="predicted"/>
<accession>A0A7R9R3F8</accession>
<evidence type="ECO:0000313" key="3">
    <source>
        <dbReference type="Proteomes" id="UP000728032"/>
    </source>
</evidence>
<keyword evidence="1" id="KW-1133">Transmembrane helix</keyword>
<protein>
    <submittedName>
        <fullName evidence="2">Uncharacterized protein</fullName>
    </submittedName>
</protein>
<dbReference type="EMBL" id="CAJPVJ010061925">
    <property type="protein sequence ID" value="CAG2184253.1"/>
    <property type="molecule type" value="Genomic_DNA"/>
</dbReference>
<evidence type="ECO:0000313" key="2">
    <source>
        <dbReference type="EMBL" id="CAD7668804.1"/>
    </source>
</evidence>
<dbReference type="EMBL" id="OC976750">
    <property type="protein sequence ID" value="CAD7668804.1"/>
    <property type="molecule type" value="Genomic_DNA"/>
</dbReference>
<name>A0A7R9R3F8_9ACAR</name>
<sequence>MSPSGKQYVEIESECKVKDREIKLNGYQRTAQSIFVTLALLVAVSTGIELYYNLKKKSFGRKKVIKQSLLIFSAISNTKLLFSRDPKRLNTVSTILLAFISLELMGRSYVM</sequence>
<reference evidence="2" key="1">
    <citation type="submission" date="2020-11" db="EMBL/GenBank/DDBJ databases">
        <authorList>
            <person name="Tran Van P."/>
        </authorList>
    </citation>
    <scope>NUCLEOTIDE SEQUENCE</scope>
</reference>
<keyword evidence="3" id="KW-1185">Reference proteome</keyword>
<gene>
    <name evidence="2" type="ORF">ONB1V03_LOCUS23673</name>
</gene>
<feature type="transmembrane region" description="Helical" evidence="1">
    <location>
        <begin position="33"/>
        <end position="52"/>
    </location>
</feature>
<dbReference type="AlphaFoldDB" id="A0A7R9R3F8"/>
<dbReference type="OrthoDB" id="6492367at2759"/>
<dbReference type="Proteomes" id="UP000728032">
    <property type="component" value="Unassembled WGS sequence"/>
</dbReference>
<keyword evidence="1" id="KW-0472">Membrane</keyword>
<organism evidence="2">
    <name type="scientific">Oppiella nova</name>
    <dbReference type="NCBI Taxonomy" id="334625"/>
    <lineage>
        <taxon>Eukaryota</taxon>
        <taxon>Metazoa</taxon>
        <taxon>Ecdysozoa</taxon>
        <taxon>Arthropoda</taxon>
        <taxon>Chelicerata</taxon>
        <taxon>Arachnida</taxon>
        <taxon>Acari</taxon>
        <taxon>Acariformes</taxon>
        <taxon>Sarcoptiformes</taxon>
        <taxon>Oribatida</taxon>
        <taxon>Brachypylina</taxon>
        <taxon>Oppioidea</taxon>
        <taxon>Oppiidae</taxon>
        <taxon>Oppiella</taxon>
    </lineage>
</organism>
<evidence type="ECO:0000256" key="1">
    <source>
        <dbReference type="SAM" id="Phobius"/>
    </source>
</evidence>
<feature type="non-terminal residue" evidence="2">
    <location>
        <position position="111"/>
    </location>
</feature>